<sequence>MMYSPEDRRSNSANIFLGNNCSSLLSRSNQSLPTSPTVLTEQMKSFTTPTEYSDSSNNSSYGTSSWNIVIQSSNCNKSMKSETNLLTSKNKQNPGSNETDHSCSPQISDQITAEEKNCFSRVLSSSQTIETFSSTKTSSFTQSPRSLTSSLSTISILPSSYDMNKKPAVCDVEKTEGIQRLHFPWSPSVSSFSHKLNKSFPENGGKFTSKLFKEWQNESTNTSSDDDDDNEEQCMDDTSLSLDSDEQLVHQTNALIREVSRCYSLSSINFTSSSSSSEEFASPKIVCIKSQWKMSTKCLKYVGENAYMEEMENLMKSKSDYYPYSVCICARENKYGQKKFQSICETNQPSLWLLSYLYNNEYDIRYSDGKQPLPHYPNDQADNSDEIKYEFTYSSFPPVIVRCKKQEYRPSDSSLQKESDSLFNNTDTDNEISSQCLSPETTEISNRIFIGDKSVYEKLTVLDLEQYTASTAATTTTTTNKEIQKQLRTKLPNASLEAYLPGSSTSHLLMKTLLQTRHVLQFINLEPNVQEEEKHKFISNDSATREQHKQEEIKHKPKEYDAKPKHPDENNLEKELSKFCHECREEYASQTAKFCYNCGTYRFPTKPKLSFTGDDTFNRQWTQGNLIQSKCIIQ</sequence>
<name>A0AA85JRA2_TRIRE</name>
<dbReference type="AlphaFoldDB" id="A0AA85JRA2"/>
<dbReference type="WBParaSite" id="TREG1_42180.2">
    <property type="protein sequence ID" value="TREG1_42180.2"/>
    <property type="gene ID" value="TREG1_42180"/>
</dbReference>
<feature type="region of interest" description="Disordered" evidence="1">
    <location>
        <begin position="537"/>
        <end position="570"/>
    </location>
</feature>
<protein>
    <submittedName>
        <fullName evidence="3 4">SH2 domain-containing protein</fullName>
    </submittedName>
</protein>
<feature type="compositionally biased region" description="Acidic residues" evidence="1">
    <location>
        <begin position="224"/>
        <end position="235"/>
    </location>
</feature>
<dbReference type="WBParaSite" id="TREG1_42180.1">
    <property type="protein sequence ID" value="TREG1_42180.1"/>
    <property type="gene ID" value="TREG1_42180"/>
</dbReference>
<organism evidence="2 3">
    <name type="scientific">Trichobilharzia regenti</name>
    <name type="common">Nasal bird schistosome</name>
    <dbReference type="NCBI Taxonomy" id="157069"/>
    <lineage>
        <taxon>Eukaryota</taxon>
        <taxon>Metazoa</taxon>
        <taxon>Spiralia</taxon>
        <taxon>Lophotrochozoa</taxon>
        <taxon>Platyhelminthes</taxon>
        <taxon>Trematoda</taxon>
        <taxon>Digenea</taxon>
        <taxon>Strigeidida</taxon>
        <taxon>Schistosomatoidea</taxon>
        <taxon>Schistosomatidae</taxon>
        <taxon>Trichobilharzia</taxon>
    </lineage>
</organism>
<proteinExistence type="predicted"/>
<evidence type="ECO:0000313" key="4">
    <source>
        <dbReference type="WBParaSite" id="TREG1_42180.2"/>
    </source>
</evidence>
<feature type="region of interest" description="Disordered" evidence="1">
    <location>
        <begin position="218"/>
        <end position="241"/>
    </location>
</feature>
<evidence type="ECO:0000313" key="2">
    <source>
        <dbReference type="Proteomes" id="UP000050795"/>
    </source>
</evidence>
<reference evidence="2" key="1">
    <citation type="submission" date="2022-06" db="EMBL/GenBank/DDBJ databases">
        <authorList>
            <person name="Berger JAMES D."/>
            <person name="Berger JAMES D."/>
        </authorList>
    </citation>
    <scope>NUCLEOTIDE SEQUENCE [LARGE SCALE GENOMIC DNA]</scope>
</reference>
<feature type="compositionally biased region" description="Polar residues" evidence="1">
    <location>
        <begin position="421"/>
        <end position="436"/>
    </location>
</feature>
<feature type="compositionally biased region" description="Basic and acidic residues" evidence="1">
    <location>
        <begin position="411"/>
        <end position="420"/>
    </location>
</feature>
<evidence type="ECO:0000256" key="1">
    <source>
        <dbReference type="SAM" id="MobiDB-lite"/>
    </source>
</evidence>
<evidence type="ECO:0000313" key="3">
    <source>
        <dbReference type="WBParaSite" id="TREG1_42180.1"/>
    </source>
</evidence>
<reference evidence="3 4" key="2">
    <citation type="submission" date="2023-11" db="UniProtKB">
        <authorList>
            <consortium name="WormBaseParasite"/>
        </authorList>
    </citation>
    <scope>IDENTIFICATION</scope>
</reference>
<keyword evidence="2" id="KW-1185">Reference proteome</keyword>
<feature type="region of interest" description="Disordered" evidence="1">
    <location>
        <begin position="411"/>
        <end position="436"/>
    </location>
</feature>
<dbReference type="Proteomes" id="UP000050795">
    <property type="component" value="Unassembled WGS sequence"/>
</dbReference>
<accession>A0AA85JRA2</accession>